<keyword evidence="3" id="KW-1185">Reference proteome</keyword>
<dbReference type="GeneID" id="59234055"/>
<proteinExistence type="predicted"/>
<evidence type="ECO:0000313" key="3">
    <source>
        <dbReference type="Proteomes" id="UP000509704"/>
    </source>
</evidence>
<dbReference type="AlphaFoldDB" id="A0A7H9AXA9"/>
<organism evidence="2 3">
    <name type="scientific">Zygotorulaspora mrakii</name>
    <name type="common">Zygosaccharomyces mrakii</name>
    <dbReference type="NCBI Taxonomy" id="42260"/>
    <lineage>
        <taxon>Eukaryota</taxon>
        <taxon>Fungi</taxon>
        <taxon>Dikarya</taxon>
        <taxon>Ascomycota</taxon>
        <taxon>Saccharomycotina</taxon>
        <taxon>Saccharomycetes</taxon>
        <taxon>Saccharomycetales</taxon>
        <taxon>Saccharomycetaceae</taxon>
        <taxon>Zygotorulaspora</taxon>
    </lineage>
</organism>
<keyword evidence="1" id="KW-0472">Membrane</keyword>
<keyword evidence="1" id="KW-0812">Transmembrane</keyword>
<dbReference type="RefSeq" id="XP_037142147.1">
    <property type="nucleotide sequence ID" value="XM_037286252.1"/>
</dbReference>
<keyword evidence="1" id="KW-1133">Transmembrane helix</keyword>
<dbReference type="KEGG" id="zmk:HG535_0A03580"/>
<dbReference type="EMBL" id="CP058604">
    <property type="protein sequence ID" value="QLG70419.1"/>
    <property type="molecule type" value="Genomic_DNA"/>
</dbReference>
<reference evidence="2 3" key="1">
    <citation type="submission" date="2020-07" db="EMBL/GenBank/DDBJ databases">
        <title>The yeast mating-type switching endonuclease HO is a domesticated member of an unorthodox homing genetic element family.</title>
        <authorList>
            <person name="Coughlan A.Y."/>
            <person name="Lombardi L."/>
            <person name="Braun-Galleani S."/>
            <person name="Martos A.R."/>
            <person name="Galeote V."/>
            <person name="Bigey F."/>
            <person name="Dequin S."/>
            <person name="Byrne K.P."/>
            <person name="Wolfe K.H."/>
        </authorList>
    </citation>
    <scope>NUCLEOTIDE SEQUENCE [LARGE SCALE GENOMIC DNA]</scope>
    <source>
        <strain evidence="2 3">NRRL Y-6702</strain>
    </source>
</reference>
<name>A0A7H9AXA9_ZYGMR</name>
<gene>
    <name evidence="2" type="ORF">HG535_0A03580</name>
</gene>
<accession>A0A7H9AXA9</accession>
<protein>
    <submittedName>
        <fullName evidence="2">Uncharacterized protein</fullName>
    </submittedName>
</protein>
<dbReference type="Proteomes" id="UP000509704">
    <property type="component" value="Chromosome 1"/>
</dbReference>
<evidence type="ECO:0000313" key="2">
    <source>
        <dbReference type="EMBL" id="QLG70419.1"/>
    </source>
</evidence>
<evidence type="ECO:0000256" key="1">
    <source>
        <dbReference type="SAM" id="Phobius"/>
    </source>
</evidence>
<sequence>MWLSVQQLWEWIIKFSLHLFYTFKSTSRWVSETKSIELSLEKYGVKSLSESFSEPSIFVTDCSTDIANTMLMTEKTSYLSIYTLAAVFSVFIHCVFLYKVNKGNANRISRLQYDYQIPLVISGEILRWELARHETKVKYISCNHNQRFRSLSPFSESDDDPCLDWRCESSVTSQTDISMLQGNSVRFKRTTNTGFLQDDFTTLRSSAISLLLWDTN</sequence>
<feature type="transmembrane region" description="Helical" evidence="1">
    <location>
        <begin position="79"/>
        <end position="100"/>
    </location>
</feature>